<dbReference type="Gene3D" id="3.90.220.20">
    <property type="entry name" value="DNA methylase specificity domains"/>
    <property type="match status" value="2"/>
</dbReference>
<evidence type="ECO:0000259" key="4">
    <source>
        <dbReference type="Pfam" id="PF01420"/>
    </source>
</evidence>
<dbReference type="CDD" id="cd17252">
    <property type="entry name" value="RMtype1_S_EcoKI-TRD1-CR1_like"/>
    <property type="match status" value="1"/>
</dbReference>
<protein>
    <submittedName>
        <fullName evidence="5">Type I restriction enzyme EcoKI specificity protein</fullName>
    </submittedName>
</protein>
<feature type="domain" description="Type I restriction modification DNA specificity" evidence="4">
    <location>
        <begin position="225"/>
        <end position="374"/>
    </location>
</feature>
<evidence type="ECO:0000256" key="3">
    <source>
        <dbReference type="ARBA" id="ARBA00023125"/>
    </source>
</evidence>
<dbReference type="REBASE" id="429723">
    <property type="entry name" value="S.Efa13456I"/>
</dbReference>
<dbReference type="Pfam" id="PF01420">
    <property type="entry name" value="Methylase_S"/>
    <property type="match status" value="2"/>
</dbReference>
<keyword evidence="2" id="KW-0680">Restriction system</keyword>
<dbReference type="PANTHER" id="PTHR43140">
    <property type="entry name" value="TYPE-1 RESTRICTION ENZYME ECOKI SPECIFICITY PROTEIN"/>
    <property type="match status" value="1"/>
</dbReference>
<name>A0A376G6E5_9FLAO</name>
<comment type="similarity">
    <text evidence="1">Belongs to the type-I restriction system S methylase family.</text>
</comment>
<dbReference type="InterPro" id="IPR051212">
    <property type="entry name" value="Type-I_RE_S_subunit"/>
</dbReference>
<dbReference type="GO" id="GO:0009307">
    <property type="term" value="P:DNA restriction-modification system"/>
    <property type="evidence" value="ECO:0007669"/>
    <property type="project" value="UniProtKB-KW"/>
</dbReference>
<keyword evidence="3" id="KW-0238">DNA-binding</keyword>
<evidence type="ECO:0000313" key="5">
    <source>
        <dbReference type="EMBL" id="STD54943.1"/>
    </source>
</evidence>
<dbReference type="GO" id="GO:0003677">
    <property type="term" value="F:DNA binding"/>
    <property type="evidence" value="ECO:0007669"/>
    <property type="project" value="UniProtKB-KW"/>
</dbReference>
<dbReference type="Proteomes" id="UP000254737">
    <property type="component" value="Unassembled WGS sequence"/>
</dbReference>
<evidence type="ECO:0000313" key="6">
    <source>
        <dbReference type="Proteomes" id="UP000254737"/>
    </source>
</evidence>
<evidence type="ECO:0000256" key="1">
    <source>
        <dbReference type="ARBA" id="ARBA00010923"/>
    </source>
</evidence>
<accession>A0A376G6E5</accession>
<feature type="domain" description="Type I restriction modification DNA specificity" evidence="4">
    <location>
        <begin position="12"/>
        <end position="198"/>
    </location>
</feature>
<dbReference type="CDD" id="cd17288">
    <property type="entry name" value="RMtype1_S_LlaAI06ORF1089P_TRD1-CR1_like"/>
    <property type="match status" value="1"/>
</dbReference>
<dbReference type="InterPro" id="IPR044946">
    <property type="entry name" value="Restrct_endonuc_typeI_TRD_sf"/>
</dbReference>
<dbReference type="SUPFAM" id="SSF116734">
    <property type="entry name" value="DNA methylase specificity domain"/>
    <property type="match status" value="2"/>
</dbReference>
<organism evidence="5 6">
    <name type="scientific">Empedobacter falsenii</name>
    <dbReference type="NCBI Taxonomy" id="343874"/>
    <lineage>
        <taxon>Bacteria</taxon>
        <taxon>Pseudomonadati</taxon>
        <taxon>Bacteroidota</taxon>
        <taxon>Flavobacteriia</taxon>
        <taxon>Flavobacteriales</taxon>
        <taxon>Weeksellaceae</taxon>
        <taxon>Empedobacter</taxon>
    </lineage>
</organism>
<dbReference type="RefSeq" id="WP_114999446.1">
    <property type="nucleotide sequence ID" value="NZ_UFXS01000001.1"/>
</dbReference>
<dbReference type="InterPro" id="IPR000055">
    <property type="entry name" value="Restrct_endonuc_typeI_TRD"/>
</dbReference>
<sequence length="396" mass="45880">MSKLDELLQGVDVEWLPLGDVAEYVRGLTYNKTNESKVNTGYKVLRANNITLSNNSLNFDDIKYINFNTKVKDNQKLYKYDILISAASGSRDHVGKVAYIDSDLDYYFGGFMGVVRCSSKIISKYLFYILTSDIFKRYIDNALNTATINNLSSSVMNAFKFPIPCPDNPEKSLEIQQEIVRVLDELTSLTNQLKTELETERQNRKKQFEFFREQLFRFEEGKAEWKNLKDVAKISNGKDHKIFKDGSIPVYGSGGIMRYIDTSIYEEESVLIPRKGSIGNIFYVNEPFWTVDTIFYTKINIEIIIPKYFYYFLKTKDLKELNFAGGVPSLTKTVLDKIKIPIPSLAEQERIVKLLDQFDATHTAIEEEITKEIKLRTQQYEYYREKLLSFPSLRTT</sequence>
<proteinExistence type="inferred from homology"/>
<dbReference type="EMBL" id="UFXS01000001">
    <property type="protein sequence ID" value="STD54943.1"/>
    <property type="molecule type" value="Genomic_DNA"/>
</dbReference>
<gene>
    <name evidence="5" type="primary">hsdS</name>
    <name evidence="5" type="ORF">NCTC13456_01282</name>
</gene>
<reference evidence="5 6" key="1">
    <citation type="submission" date="2018-06" db="EMBL/GenBank/DDBJ databases">
        <authorList>
            <consortium name="Pathogen Informatics"/>
            <person name="Doyle S."/>
        </authorList>
    </citation>
    <scope>NUCLEOTIDE SEQUENCE [LARGE SCALE GENOMIC DNA]</scope>
    <source>
        <strain evidence="5 6">NCTC13456</strain>
    </source>
</reference>
<dbReference type="AlphaFoldDB" id="A0A376G6E5"/>
<evidence type="ECO:0000256" key="2">
    <source>
        <dbReference type="ARBA" id="ARBA00022747"/>
    </source>
</evidence>
<dbReference type="PANTHER" id="PTHR43140:SF1">
    <property type="entry name" value="TYPE I RESTRICTION ENZYME ECOKI SPECIFICITY SUBUNIT"/>
    <property type="match status" value="1"/>
</dbReference>